<dbReference type="RefSeq" id="WP_131257358.1">
    <property type="nucleotide sequence ID" value="NZ_JBHSUS010000001.1"/>
</dbReference>
<sequence length="341" mass="39700">MDEQPDEARFGYLTKAIQSPFKRWLAKFASRFNLLWLAEAIQVAKFRIPDIQDGQFDYVFVHDLFLLPRFSHFSKTRVIFDAREYYPTEFAEQPNWANTVGRLAEYMCKKHMPRCYRAMTVSPSIQAKYRTLIGKEVALFPSFPREELMVPDKTDYVITRPFRFIHHGNAFQNRGLERMIELLALLGDDFQLDMMLVAKPGNQYAEQLKALIAGQSNVNLLEPVHPDYITRVCAEYDAGLYIMEENDSQNRYCLPNKYFEFLYAGLPVITSFSEDMAHYTETYGLGVAFLNESLTQMADKIRTLRAEDFMQYRRAVTRHRGQWSVASNVHNVLPELCGEVD</sequence>
<organism evidence="1 2">
    <name type="scientific">Pseudobowmanella zhangzhouensis</name>
    <dbReference type="NCBI Taxonomy" id="1537679"/>
    <lineage>
        <taxon>Bacteria</taxon>
        <taxon>Pseudomonadati</taxon>
        <taxon>Pseudomonadota</taxon>
        <taxon>Gammaproteobacteria</taxon>
        <taxon>Alteromonadales</taxon>
        <taxon>Alteromonadaceae</taxon>
    </lineage>
</organism>
<dbReference type="SUPFAM" id="SSF53756">
    <property type="entry name" value="UDP-Glycosyltransferase/glycogen phosphorylase"/>
    <property type="match status" value="1"/>
</dbReference>
<gene>
    <name evidence="1" type="ORF">ACFP85_04190</name>
</gene>
<comment type="caution">
    <text evidence="1">The sequence shown here is derived from an EMBL/GenBank/DDBJ whole genome shotgun (WGS) entry which is preliminary data.</text>
</comment>
<proteinExistence type="predicted"/>
<reference evidence="2" key="1">
    <citation type="journal article" date="2019" name="Int. J. Syst. Evol. Microbiol.">
        <title>The Global Catalogue of Microorganisms (GCM) 10K type strain sequencing project: providing services to taxonomists for standard genome sequencing and annotation.</title>
        <authorList>
            <consortium name="The Broad Institute Genomics Platform"/>
            <consortium name="The Broad Institute Genome Sequencing Center for Infectious Disease"/>
            <person name="Wu L."/>
            <person name="Ma J."/>
        </authorList>
    </citation>
    <scope>NUCLEOTIDE SEQUENCE [LARGE SCALE GENOMIC DNA]</scope>
    <source>
        <strain evidence="2">CGMCC 1.16031</strain>
    </source>
</reference>
<evidence type="ECO:0000313" key="1">
    <source>
        <dbReference type="EMBL" id="MFC6439348.1"/>
    </source>
</evidence>
<dbReference type="Gene3D" id="3.40.50.2000">
    <property type="entry name" value="Glycogen Phosphorylase B"/>
    <property type="match status" value="1"/>
</dbReference>
<protein>
    <submittedName>
        <fullName evidence="1">Uncharacterized protein</fullName>
    </submittedName>
</protein>
<accession>A0ABW1XGZ7</accession>
<evidence type="ECO:0000313" key="2">
    <source>
        <dbReference type="Proteomes" id="UP001596364"/>
    </source>
</evidence>
<name>A0ABW1XGZ7_9ALTE</name>
<dbReference type="Proteomes" id="UP001596364">
    <property type="component" value="Unassembled WGS sequence"/>
</dbReference>
<keyword evidence="2" id="KW-1185">Reference proteome</keyword>
<dbReference type="EMBL" id="JBHSUS010000001">
    <property type="protein sequence ID" value="MFC6439348.1"/>
    <property type="molecule type" value="Genomic_DNA"/>
</dbReference>